<sequence length="357" mass="40653">MTDQTSTRFIPLEIVRQIVEASYDSEPARLIGDLRHIKNESDLSTKPPWKALASLSSGSKAYREICLETWFKSLRITSPSDVKTGCRLFPMLPKWTTTLHCMLPKSLQPGELVDLRVLGKLEVVRLDLPLLQYSDTKLPGSPFEWFHNKIPSSVVELIIDAPLPTFGHTHFRPSPPFFDGIKKFKNLKTLRFRSRYTWCDLCNTSGPLEIRPPYPARIAFENGTGLPMQYHNILSCLKQLETVSLTVQIFPRDTPHWKAYPLLLVDNAASNPLLWSGECCDCTIPGSSPASFHREWVSFKKREIAEFVGVRGTRYRYNDIPSLKRVEWLFTEHIGDLAEGESPESSEIESDIDSDID</sequence>
<dbReference type="OrthoDB" id="3167300at2759"/>
<accession>A0A8H5FKP0</accession>
<proteinExistence type="predicted"/>
<feature type="region of interest" description="Disordered" evidence="1">
    <location>
        <begin position="338"/>
        <end position="357"/>
    </location>
</feature>
<evidence type="ECO:0000256" key="1">
    <source>
        <dbReference type="SAM" id="MobiDB-lite"/>
    </source>
</evidence>
<keyword evidence="3" id="KW-1185">Reference proteome</keyword>
<comment type="caution">
    <text evidence="2">The sequence shown here is derived from an EMBL/GenBank/DDBJ whole genome shotgun (WGS) entry which is preliminary data.</text>
</comment>
<reference evidence="2 3" key="1">
    <citation type="journal article" date="2020" name="ISME J.">
        <title>Uncovering the hidden diversity of litter-decomposition mechanisms in mushroom-forming fungi.</title>
        <authorList>
            <person name="Floudas D."/>
            <person name="Bentzer J."/>
            <person name="Ahren D."/>
            <person name="Johansson T."/>
            <person name="Persson P."/>
            <person name="Tunlid A."/>
        </authorList>
    </citation>
    <scope>NUCLEOTIDE SEQUENCE [LARGE SCALE GENOMIC DNA]</scope>
    <source>
        <strain evidence="2 3">CBS 175.51</strain>
    </source>
</reference>
<dbReference type="EMBL" id="JAACJK010000004">
    <property type="protein sequence ID" value="KAF5340316.1"/>
    <property type="molecule type" value="Genomic_DNA"/>
</dbReference>
<evidence type="ECO:0000313" key="3">
    <source>
        <dbReference type="Proteomes" id="UP000541558"/>
    </source>
</evidence>
<evidence type="ECO:0000313" key="2">
    <source>
        <dbReference type="EMBL" id="KAF5340316.1"/>
    </source>
</evidence>
<gene>
    <name evidence="2" type="ORF">D9611_007806</name>
</gene>
<protein>
    <submittedName>
        <fullName evidence="2">Uncharacterized protein</fullName>
    </submittedName>
</protein>
<organism evidence="2 3">
    <name type="scientific">Ephemerocybe angulata</name>
    <dbReference type="NCBI Taxonomy" id="980116"/>
    <lineage>
        <taxon>Eukaryota</taxon>
        <taxon>Fungi</taxon>
        <taxon>Dikarya</taxon>
        <taxon>Basidiomycota</taxon>
        <taxon>Agaricomycotina</taxon>
        <taxon>Agaricomycetes</taxon>
        <taxon>Agaricomycetidae</taxon>
        <taxon>Agaricales</taxon>
        <taxon>Agaricineae</taxon>
        <taxon>Psathyrellaceae</taxon>
        <taxon>Ephemerocybe</taxon>
    </lineage>
</organism>
<dbReference type="Proteomes" id="UP000541558">
    <property type="component" value="Unassembled WGS sequence"/>
</dbReference>
<name>A0A8H5FKP0_9AGAR</name>
<dbReference type="AlphaFoldDB" id="A0A8H5FKP0"/>